<reference evidence="1" key="1">
    <citation type="submission" date="2019-09" db="EMBL/GenBank/DDBJ databases">
        <authorList>
            <person name="Rodrigo-Torres L."/>
            <person name="Arahal R. D."/>
            <person name="Lucena T."/>
        </authorList>
    </citation>
    <scope>NUCLEOTIDE SEQUENCE</scope>
    <source>
        <strain evidence="1">ISS653</strain>
    </source>
</reference>
<dbReference type="Proteomes" id="UP000356253">
    <property type="component" value="Unassembled WGS sequence"/>
</dbReference>
<evidence type="ECO:0000313" key="2">
    <source>
        <dbReference type="Proteomes" id="UP000356253"/>
    </source>
</evidence>
<proteinExistence type="predicted"/>
<name>A0AC61YAQ9_9FLAO</name>
<accession>A0AC61YAQ9</accession>
<evidence type="ECO:0000313" key="1">
    <source>
        <dbReference type="EMBL" id="VVV01602.1"/>
    </source>
</evidence>
<keyword evidence="2" id="KW-1185">Reference proteome</keyword>
<dbReference type="EMBL" id="CABVMM010000011">
    <property type="protein sequence ID" value="VVV01602.1"/>
    <property type="molecule type" value="Genomic_DNA"/>
</dbReference>
<gene>
    <name evidence="1" type="ORF">FVB9532_02894</name>
</gene>
<organism evidence="1 2">
    <name type="scientific">Mesonia oceanica</name>
    <dbReference type="NCBI Taxonomy" id="2687242"/>
    <lineage>
        <taxon>Bacteria</taxon>
        <taxon>Pseudomonadati</taxon>
        <taxon>Bacteroidota</taxon>
        <taxon>Flavobacteriia</taxon>
        <taxon>Flavobacteriales</taxon>
        <taxon>Flavobacteriaceae</taxon>
        <taxon>Mesonia</taxon>
    </lineage>
</organism>
<sequence>MGVLSFIKRFLIFVSLWVIVFGAICTVFPFQYFNQKFTEAYNLEQSREVDHSQELATSNQHQSDIINY</sequence>
<protein>
    <submittedName>
        <fullName evidence="1">Uncharacterized protein</fullName>
    </submittedName>
</protein>
<comment type="caution">
    <text evidence="1">The sequence shown here is derived from an EMBL/GenBank/DDBJ whole genome shotgun (WGS) entry which is preliminary data.</text>
</comment>